<dbReference type="PANTHER" id="PTHR43415:SF3">
    <property type="entry name" value="GNAT-FAMILY ACETYLTRANSFERASE"/>
    <property type="match status" value="1"/>
</dbReference>
<reference evidence="3" key="1">
    <citation type="submission" date="2016-10" db="EMBL/GenBank/DDBJ databases">
        <authorList>
            <person name="Varghese N."/>
            <person name="Submissions S."/>
        </authorList>
    </citation>
    <scope>NUCLEOTIDE SEQUENCE [LARGE SCALE GENOMIC DNA]</scope>
    <source>
        <strain evidence="3">DSM 10014</strain>
    </source>
</reference>
<dbReference type="EMBL" id="FNNB01000002">
    <property type="protein sequence ID" value="SDW43283.1"/>
    <property type="molecule type" value="Genomic_DNA"/>
</dbReference>
<sequence length="198" mass="22130">MSRSNRPELSDGIIRLRAPEHRDIDARFKLGNTPEIHHMFGVELNAVPVMTKALAERWYETQLVEPLAWVIEHRGKMIGALRLHSLRPWDASADVAIGILAPKKLGKGLGTRALHLLAAHAFGPLALHRLSARVLDINERAAACFTKVGFAPEGRARQSSFLGGEWHDNLLFGLIKPDYVPPVYDAKPRQKRKKKSQS</sequence>
<evidence type="ECO:0000313" key="2">
    <source>
        <dbReference type="EMBL" id="SDW43283.1"/>
    </source>
</evidence>
<dbReference type="GeneID" id="94022109"/>
<dbReference type="PANTHER" id="PTHR43415">
    <property type="entry name" value="SPERMIDINE N(1)-ACETYLTRANSFERASE"/>
    <property type="match status" value="1"/>
</dbReference>
<dbReference type="STRING" id="60137.SAMN04488041_102170"/>
<dbReference type="InterPro" id="IPR000182">
    <property type="entry name" value="GNAT_dom"/>
</dbReference>
<dbReference type="Gene3D" id="3.40.630.30">
    <property type="match status" value="1"/>
</dbReference>
<gene>
    <name evidence="2" type="ORF">SAMN04488041_102170</name>
</gene>
<dbReference type="SUPFAM" id="SSF55729">
    <property type="entry name" value="Acyl-CoA N-acyltransferases (Nat)"/>
    <property type="match status" value="1"/>
</dbReference>
<dbReference type="PROSITE" id="PS51186">
    <property type="entry name" value="GNAT"/>
    <property type="match status" value="1"/>
</dbReference>
<name>A0A1H2TH42_9RHOB</name>
<evidence type="ECO:0000313" key="3">
    <source>
        <dbReference type="Proteomes" id="UP000183076"/>
    </source>
</evidence>
<dbReference type="AlphaFoldDB" id="A0A1H2TH42"/>
<dbReference type="Proteomes" id="UP000183076">
    <property type="component" value="Unassembled WGS sequence"/>
</dbReference>
<dbReference type="GO" id="GO:0016747">
    <property type="term" value="F:acyltransferase activity, transferring groups other than amino-acyl groups"/>
    <property type="evidence" value="ECO:0007669"/>
    <property type="project" value="InterPro"/>
</dbReference>
<proteinExistence type="predicted"/>
<protein>
    <submittedName>
        <fullName evidence="2">Protein N-acetyltransferase, RimJ/RimL family</fullName>
    </submittedName>
</protein>
<evidence type="ECO:0000259" key="1">
    <source>
        <dbReference type="PROSITE" id="PS51186"/>
    </source>
</evidence>
<dbReference type="InterPro" id="IPR016181">
    <property type="entry name" value="Acyl_CoA_acyltransferase"/>
</dbReference>
<feature type="domain" description="N-acetyltransferase" evidence="1">
    <location>
        <begin position="26"/>
        <end position="190"/>
    </location>
</feature>
<dbReference type="Pfam" id="PF13302">
    <property type="entry name" value="Acetyltransf_3"/>
    <property type="match status" value="1"/>
</dbReference>
<organism evidence="2 3">
    <name type="scientific">Sulfitobacter pontiacus</name>
    <dbReference type="NCBI Taxonomy" id="60137"/>
    <lineage>
        <taxon>Bacteria</taxon>
        <taxon>Pseudomonadati</taxon>
        <taxon>Pseudomonadota</taxon>
        <taxon>Alphaproteobacteria</taxon>
        <taxon>Rhodobacterales</taxon>
        <taxon>Roseobacteraceae</taxon>
        <taxon>Sulfitobacter</taxon>
    </lineage>
</organism>
<dbReference type="RefSeq" id="WP_074634901.1">
    <property type="nucleotide sequence ID" value="NZ_CP160849.1"/>
</dbReference>
<keyword evidence="2" id="KW-0808">Transferase</keyword>
<accession>A0A1H2TH42</accession>